<accession>E0E5A3</accession>
<name>E0E5A3_9FIRM</name>
<keyword evidence="1" id="KW-0472">Membrane</keyword>
<dbReference type="PANTHER" id="PTHR37314:SF4">
    <property type="entry name" value="UPF0700 TRANSMEMBRANE PROTEIN YOAK"/>
    <property type="match status" value="1"/>
</dbReference>
<feature type="transmembrane region" description="Helical" evidence="1">
    <location>
        <begin position="59"/>
        <end position="77"/>
    </location>
</feature>
<reference evidence="2 3" key="1">
    <citation type="submission" date="2010-08" db="EMBL/GenBank/DDBJ databases">
        <authorList>
            <person name="Harkins D.M."/>
            <person name="Madupu R."/>
            <person name="Durkin A.S."/>
            <person name="Torralba M."/>
            <person name="Methe B."/>
            <person name="Sutton G.G."/>
            <person name="Nelson K.E."/>
        </authorList>
    </citation>
    <scope>NUCLEOTIDE SEQUENCE [LARGE SCALE GENOMIC DNA]</scope>
    <source>
        <strain evidence="2 3">DSM 17678</strain>
    </source>
</reference>
<feature type="transmembrane region" description="Helical" evidence="1">
    <location>
        <begin position="198"/>
        <end position="215"/>
    </location>
</feature>
<evidence type="ECO:0000256" key="1">
    <source>
        <dbReference type="SAM" id="Phobius"/>
    </source>
</evidence>
<dbReference type="Pfam" id="PF06912">
    <property type="entry name" value="DUF1275"/>
    <property type="match status" value="1"/>
</dbReference>
<dbReference type="Proteomes" id="UP000003244">
    <property type="component" value="Unassembled WGS sequence"/>
</dbReference>
<dbReference type="EMBL" id="ADGQ01000074">
    <property type="protein sequence ID" value="EFM63925.1"/>
    <property type="molecule type" value="Genomic_DNA"/>
</dbReference>
<dbReference type="PANTHER" id="PTHR37314">
    <property type="entry name" value="SLR0142 PROTEIN"/>
    <property type="match status" value="1"/>
</dbReference>
<comment type="caution">
    <text evidence="2">The sequence shown here is derived from an EMBL/GenBank/DDBJ whole genome shotgun (WGS) entry which is preliminary data.</text>
</comment>
<dbReference type="STRING" id="596315.HMPREF0634_0073"/>
<feature type="transmembrane region" description="Helical" evidence="1">
    <location>
        <begin position="115"/>
        <end position="132"/>
    </location>
</feature>
<dbReference type="AlphaFoldDB" id="E0E5A3"/>
<dbReference type="GeneID" id="84801486"/>
<feature type="transmembrane region" description="Helical" evidence="1">
    <location>
        <begin position="89"/>
        <end position="109"/>
    </location>
</feature>
<feature type="transmembrane region" description="Helical" evidence="1">
    <location>
        <begin position="12"/>
        <end position="30"/>
    </location>
</feature>
<dbReference type="RefSeq" id="WP_007791560.1">
    <property type="nucleotide sequence ID" value="NZ_ADGQ01000074.1"/>
</dbReference>
<keyword evidence="3" id="KW-1185">Reference proteome</keyword>
<dbReference type="InterPro" id="IPR010699">
    <property type="entry name" value="DUF1275"/>
</dbReference>
<evidence type="ECO:0008006" key="4">
    <source>
        <dbReference type="Google" id="ProtNLM"/>
    </source>
</evidence>
<dbReference type="OrthoDB" id="7057004at2"/>
<dbReference type="eggNOG" id="COG3619">
    <property type="taxonomic scope" value="Bacteria"/>
</dbReference>
<evidence type="ECO:0000313" key="3">
    <source>
        <dbReference type="Proteomes" id="UP000003244"/>
    </source>
</evidence>
<gene>
    <name evidence="2" type="ORF">HMPREF0634_0073</name>
</gene>
<keyword evidence="1" id="KW-1133">Transmembrane helix</keyword>
<organism evidence="2 3">
    <name type="scientific">Peptostreptococcus stomatis DSM 17678</name>
    <dbReference type="NCBI Taxonomy" id="596315"/>
    <lineage>
        <taxon>Bacteria</taxon>
        <taxon>Bacillati</taxon>
        <taxon>Bacillota</taxon>
        <taxon>Clostridia</taxon>
        <taxon>Peptostreptococcales</taxon>
        <taxon>Peptostreptococcaceae</taxon>
        <taxon>Peptostreptococcus</taxon>
    </lineage>
</organism>
<keyword evidence="1" id="KW-0812">Transmembrane</keyword>
<sequence>MKSSKQMSESVRIGIFLSLAGGFMDAYSYICRGKVFANAQTGNIVLLGQSLAEANFHNALKYILPIITFALGVYLCQKIQLAYKNAKRIHWRQIVLAIEILFVVAIGFLSNEYDSPANMMISFVCGIQVIAFSKFHGNTYATTMCTGNLKSATTLLCKYHTTGDKDLRRKSFYYFFIILVFSFGAAIGALMADLIGLASIWLVALLLLVAFLMMFQKEVRDIF</sequence>
<evidence type="ECO:0000313" key="2">
    <source>
        <dbReference type="EMBL" id="EFM63925.1"/>
    </source>
</evidence>
<proteinExistence type="predicted"/>
<protein>
    <recommendedName>
        <fullName evidence="4">DUF1275 domain-containing protein</fullName>
    </recommendedName>
</protein>
<feature type="transmembrane region" description="Helical" evidence="1">
    <location>
        <begin position="172"/>
        <end position="192"/>
    </location>
</feature>